<dbReference type="EMBL" id="HBUF01355636">
    <property type="protein sequence ID" value="CAG6717251.1"/>
    <property type="molecule type" value="Transcribed_RNA"/>
</dbReference>
<reference evidence="1" key="1">
    <citation type="submission" date="2021-05" db="EMBL/GenBank/DDBJ databases">
        <authorList>
            <person name="Alioto T."/>
            <person name="Alioto T."/>
            <person name="Gomez Garrido J."/>
        </authorList>
    </citation>
    <scope>NUCLEOTIDE SEQUENCE</scope>
</reference>
<accession>A0A8D8V924</accession>
<organism evidence="1">
    <name type="scientific">Cacopsylla melanoneura</name>
    <dbReference type="NCBI Taxonomy" id="428564"/>
    <lineage>
        <taxon>Eukaryota</taxon>
        <taxon>Metazoa</taxon>
        <taxon>Ecdysozoa</taxon>
        <taxon>Arthropoda</taxon>
        <taxon>Hexapoda</taxon>
        <taxon>Insecta</taxon>
        <taxon>Pterygota</taxon>
        <taxon>Neoptera</taxon>
        <taxon>Paraneoptera</taxon>
        <taxon>Hemiptera</taxon>
        <taxon>Sternorrhyncha</taxon>
        <taxon>Psylloidea</taxon>
        <taxon>Psyllidae</taxon>
        <taxon>Psyllinae</taxon>
        <taxon>Cacopsylla</taxon>
    </lineage>
</organism>
<name>A0A8D8V924_9HEMI</name>
<protein>
    <submittedName>
        <fullName evidence="1">Uncharacterized protein</fullName>
    </submittedName>
</protein>
<dbReference type="AlphaFoldDB" id="A0A8D8V924"/>
<evidence type="ECO:0000313" key="1">
    <source>
        <dbReference type="EMBL" id="CAG6717251.1"/>
    </source>
</evidence>
<proteinExistence type="predicted"/>
<sequence length="103" mass="12503">MNHKTKYFFSSSFKKKKKNSTPFWTTHDKPISVRELERISRARCLHTDSVWTTDPSFFFQFHSILTINTDFVGWTRKRTKKRRGRVREIPLAFGPSRRLHFRR</sequence>